<comment type="caution">
    <text evidence="1">The sequence shown here is derived from an EMBL/GenBank/DDBJ whole genome shotgun (WGS) entry which is preliminary data.</text>
</comment>
<dbReference type="EMBL" id="BIFQ01000002">
    <property type="protein sequence ID" value="GCE10057.1"/>
    <property type="molecule type" value="Genomic_DNA"/>
</dbReference>
<dbReference type="PANTHER" id="PTHR43313:SF1">
    <property type="entry name" value="3BETA-HYDROXYSTEROID DEHYDROGENASE DHS-16"/>
    <property type="match status" value="1"/>
</dbReference>
<sequence>MTDIIPINRGAVVVTGASSGMGRACALLLAQAGYHVFAGVRKEQDALALKQQAPASLTPIFLDVTDADSITAAAMQVTETVGEAGLTGLVNCAGIGVTAPMELLPITELRRQFEINVIGQVAVTQAFLPLIRAARGRIIHVGSVGGKITIPFGGPLCASKYAIESINDALRMELALWGIEVCLIAPGSIRTPAVGKLVKDSEAMISTFPEEGARRYAAAYRAFVQTFVKHEEAGACPEVMAAVVLKALTARLPRTRYPVGPLSRRLPWLSRVLPPRVFDRVKARLFGLPRYVEA</sequence>
<dbReference type="AlphaFoldDB" id="A0A401ZT65"/>
<dbReference type="RefSeq" id="WP_126603033.1">
    <property type="nucleotide sequence ID" value="NZ_BIFQ01000002.1"/>
</dbReference>
<dbReference type="SUPFAM" id="SSF51735">
    <property type="entry name" value="NAD(P)-binding Rossmann-fold domains"/>
    <property type="match status" value="1"/>
</dbReference>
<dbReference type="InterPro" id="IPR036291">
    <property type="entry name" value="NAD(P)-bd_dom_sf"/>
</dbReference>
<dbReference type="PANTHER" id="PTHR43313">
    <property type="entry name" value="SHORT-CHAIN DEHYDROGENASE/REDUCTASE FAMILY 9C"/>
    <property type="match status" value="1"/>
</dbReference>
<dbReference type="InterPro" id="IPR002347">
    <property type="entry name" value="SDR_fam"/>
</dbReference>
<name>A0A401ZT65_9CHLR</name>
<proteinExistence type="predicted"/>
<dbReference type="Proteomes" id="UP000287224">
    <property type="component" value="Unassembled WGS sequence"/>
</dbReference>
<protein>
    <submittedName>
        <fullName evidence="1">Short-chain dehydrogenase</fullName>
    </submittedName>
</protein>
<gene>
    <name evidence="1" type="ORF">KDAU_73860</name>
</gene>
<dbReference type="GO" id="GO:0008202">
    <property type="term" value="P:steroid metabolic process"/>
    <property type="evidence" value="ECO:0007669"/>
    <property type="project" value="TreeGrafter"/>
</dbReference>
<accession>A0A401ZT65</accession>
<evidence type="ECO:0000313" key="1">
    <source>
        <dbReference type="EMBL" id="GCE10057.1"/>
    </source>
</evidence>
<keyword evidence="2" id="KW-1185">Reference proteome</keyword>
<dbReference type="Gene3D" id="3.40.50.720">
    <property type="entry name" value="NAD(P)-binding Rossmann-like Domain"/>
    <property type="match status" value="1"/>
</dbReference>
<dbReference type="PRINTS" id="PR00081">
    <property type="entry name" value="GDHRDH"/>
</dbReference>
<reference evidence="2" key="1">
    <citation type="submission" date="2018-12" db="EMBL/GenBank/DDBJ databases">
        <title>Tengunoibacter tsumagoiensis gen. nov., sp. nov., Dictyobacter kobayashii sp. nov., D. alpinus sp. nov., and D. joshuensis sp. nov. and description of Dictyobacteraceae fam. nov. within the order Ktedonobacterales isolated from Tengu-no-mugimeshi.</title>
        <authorList>
            <person name="Wang C.M."/>
            <person name="Zheng Y."/>
            <person name="Sakai Y."/>
            <person name="Toyoda A."/>
            <person name="Minakuchi Y."/>
            <person name="Abe K."/>
            <person name="Yokota A."/>
            <person name="Yabe S."/>
        </authorList>
    </citation>
    <scope>NUCLEOTIDE SEQUENCE [LARGE SCALE GENOMIC DNA]</scope>
    <source>
        <strain evidence="2">S-27</strain>
    </source>
</reference>
<dbReference type="GO" id="GO:0016491">
    <property type="term" value="F:oxidoreductase activity"/>
    <property type="evidence" value="ECO:0007669"/>
    <property type="project" value="TreeGrafter"/>
</dbReference>
<evidence type="ECO:0000313" key="2">
    <source>
        <dbReference type="Proteomes" id="UP000287224"/>
    </source>
</evidence>
<dbReference type="CDD" id="cd05374">
    <property type="entry name" value="17beta-HSD-like_SDR_c"/>
    <property type="match status" value="1"/>
</dbReference>
<dbReference type="OrthoDB" id="9808814at2"/>
<organism evidence="1 2">
    <name type="scientific">Dictyobacter aurantiacus</name>
    <dbReference type="NCBI Taxonomy" id="1936993"/>
    <lineage>
        <taxon>Bacteria</taxon>
        <taxon>Bacillati</taxon>
        <taxon>Chloroflexota</taxon>
        <taxon>Ktedonobacteria</taxon>
        <taxon>Ktedonobacterales</taxon>
        <taxon>Dictyobacteraceae</taxon>
        <taxon>Dictyobacter</taxon>
    </lineage>
</organism>
<dbReference type="Pfam" id="PF00106">
    <property type="entry name" value="adh_short"/>
    <property type="match status" value="1"/>
</dbReference>